<evidence type="ECO:0000313" key="8">
    <source>
        <dbReference type="Proteomes" id="UP001152798"/>
    </source>
</evidence>
<evidence type="ECO:0000256" key="3">
    <source>
        <dbReference type="ARBA" id="ARBA00009488"/>
    </source>
</evidence>
<evidence type="ECO:0000256" key="2">
    <source>
        <dbReference type="ARBA" id="ARBA00004496"/>
    </source>
</evidence>
<keyword evidence="5" id="KW-0539">Nucleus</keyword>
<dbReference type="Pfam" id="PF07084">
    <property type="entry name" value="Spot_14"/>
    <property type="match status" value="1"/>
</dbReference>
<evidence type="ECO:0000313" key="7">
    <source>
        <dbReference type="EMBL" id="CAH1406222.1"/>
    </source>
</evidence>
<feature type="region of interest" description="Disordered" evidence="6">
    <location>
        <begin position="75"/>
        <end position="94"/>
    </location>
</feature>
<dbReference type="Proteomes" id="UP001152798">
    <property type="component" value="Chromosome 6"/>
</dbReference>
<dbReference type="GO" id="GO:0005829">
    <property type="term" value="C:cytosol"/>
    <property type="evidence" value="ECO:0007669"/>
    <property type="project" value="TreeGrafter"/>
</dbReference>
<reference evidence="7" key="1">
    <citation type="submission" date="2022-01" db="EMBL/GenBank/DDBJ databases">
        <authorList>
            <person name="King R."/>
        </authorList>
    </citation>
    <scope>NUCLEOTIDE SEQUENCE</scope>
</reference>
<feature type="region of interest" description="Disordered" evidence="6">
    <location>
        <begin position="120"/>
        <end position="179"/>
    </location>
</feature>
<keyword evidence="8" id="KW-1185">Reference proteome</keyword>
<evidence type="ECO:0000256" key="6">
    <source>
        <dbReference type="SAM" id="MobiDB-lite"/>
    </source>
</evidence>
<evidence type="ECO:0000256" key="5">
    <source>
        <dbReference type="ARBA" id="ARBA00023242"/>
    </source>
</evidence>
<dbReference type="Gene3D" id="6.10.140.1610">
    <property type="match status" value="1"/>
</dbReference>
<dbReference type="OrthoDB" id="5951908at2759"/>
<organism evidence="7 8">
    <name type="scientific">Nezara viridula</name>
    <name type="common">Southern green stink bug</name>
    <name type="synonym">Cimex viridulus</name>
    <dbReference type="NCBI Taxonomy" id="85310"/>
    <lineage>
        <taxon>Eukaryota</taxon>
        <taxon>Metazoa</taxon>
        <taxon>Ecdysozoa</taxon>
        <taxon>Arthropoda</taxon>
        <taxon>Hexapoda</taxon>
        <taxon>Insecta</taxon>
        <taxon>Pterygota</taxon>
        <taxon>Neoptera</taxon>
        <taxon>Paraneoptera</taxon>
        <taxon>Hemiptera</taxon>
        <taxon>Heteroptera</taxon>
        <taxon>Panheteroptera</taxon>
        <taxon>Pentatomomorpha</taxon>
        <taxon>Pentatomoidea</taxon>
        <taxon>Pentatomidae</taxon>
        <taxon>Pentatominae</taxon>
        <taxon>Nezara</taxon>
    </lineage>
</organism>
<comment type="similarity">
    <text evidence="3">Belongs to the SPOT14 family.</text>
</comment>
<proteinExistence type="inferred from homology"/>
<protein>
    <recommendedName>
        <fullName evidence="9">Mid1-interacting protein 1</fullName>
    </recommendedName>
</protein>
<dbReference type="PANTHER" id="PTHR14315:SF17">
    <property type="entry name" value="MIP21584P"/>
    <property type="match status" value="1"/>
</dbReference>
<keyword evidence="4" id="KW-0963">Cytoplasm</keyword>
<dbReference type="InterPro" id="IPR009786">
    <property type="entry name" value="Spot_14"/>
</dbReference>
<dbReference type="InterPro" id="IPR053719">
    <property type="entry name" value="Lipogen_MT_Stabilize_sf"/>
</dbReference>
<name>A0A9P0HR41_NEZVI</name>
<dbReference type="GO" id="GO:0046890">
    <property type="term" value="P:regulation of lipid biosynthetic process"/>
    <property type="evidence" value="ECO:0007669"/>
    <property type="project" value="TreeGrafter"/>
</dbReference>
<evidence type="ECO:0000256" key="4">
    <source>
        <dbReference type="ARBA" id="ARBA00022490"/>
    </source>
</evidence>
<accession>A0A9P0HR41</accession>
<dbReference type="PANTHER" id="PTHR14315">
    <property type="entry name" value="SPOT14 FAMILY MEMBER"/>
    <property type="match status" value="1"/>
</dbReference>
<sequence>MLTHEFKNTASMFSSAETFNLAMDSNRNYRRVPHQEAEFSSQSIMKAMEKFVQAVQEMDETILVPSRLMDLEVGDSEDTAGLKSQSKKGSERDNLSSTDLFRLYNMVNCVKNELLWGNNKGSPDDDDEMTISSSSATPKTHVRRPSIASLSSSQSLSDTDSETGNENDSGIEGESEAKPDYINKIEESFRRHLYGLHRSLNHMAAAANYLTKRYQSDIGASV</sequence>
<feature type="compositionally biased region" description="Low complexity" evidence="6">
    <location>
        <begin position="146"/>
        <end position="158"/>
    </location>
</feature>
<dbReference type="GO" id="GO:0005634">
    <property type="term" value="C:nucleus"/>
    <property type="evidence" value="ECO:0007669"/>
    <property type="project" value="UniProtKB-SubCell"/>
</dbReference>
<evidence type="ECO:0000256" key="1">
    <source>
        <dbReference type="ARBA" id="ARBA00004123"/>
    </source>
</evidence>
<dbReference type="EMBL" id="OV725082">
    <property type="protein sequence ID" value="CAH1406222.1"/>
    <property type="molecule type" value="Genomic_DNA"/>
</dbReference>
<feature type="compositionally biased region" description="Acidic residues" evidence="6">
    <location>
        <begin position="159"/>
        <end position="174"/>
    </location>
</feature>
<dbReference type="AlphaFoldDB" id="A0A9P0HR41"/>
<comment type="subcellular location">
    <subcellularLocation>
        <location evidence="2">Cytoplasm</location>
    </subcellularLocation>
    <subcellularLocation>
        <location evidence="1">Nucleus</location>
    </subcellularLocation>
</comment>
<gene>
    <name evidence="7" type="ORF">NEZAVI_LOCUS14210</name>
</gene>
<evidence type="ECO:0008006" key="9">
    <source>
        <dbReference type="Google" id="ProtNLM"/>
    </source>
</evidence>